<keyword evidence="2" id="KW-0238">DNA-binding</keyword>
<dbReference type="PROSITE" id="PS01117">
    <property type="entry name" value="HTH_MARR_1"/>
    <property type="match status" value="1"/>
</dbReference>
<dbReference type="InterPro" id="IPR036390">
    <property type="entry name" value="WH_DNA-bd_sf"/>
</dbReference>
<dbReference type="GO" id="GO:0003700">
    <property type="term" value="F:DNA-binding transcription factor activity"/>
    <property type="evidence" value="ECO:0007669"/>
    <property type="project" value="InterPro"/>
</dbReference>
<dbReference type="PANTHER" id="PTHR42756">
    <property type="entry name" value="TRANSCRIPTIONAL REGULATOR, MARR"/>
    <property type="match status" value="1"/>
</dbReference>
<dbReference type="STRING" id="1034943.BN59_00874"/>
<sequence length="184" mass="20955">MVNMKGKSEKEDFPCKDEDVLRFPNAVKGNELSYLIFLLARTHRGMASELLRPLNLYPGQELLLMQLWDRNGQSQIELICRLGLDASTVTKMVQRLEAQGHITRTASCTDKRVMQVNLTETGEKLRAEVEKMWASLNSAVTQVLDEDEQEQMSTLLKKIVIGMQEQKNRTNDCLLDCGQTKPLK</sequence>
<organism evidence="5 6">
    <name type="scientific">Legionella massiliensis</name>
    <dbReference type="NCBI Taxonomy" id="1034943"/>
    <lineage>
        <taxon>Bacteria</taxon>
        <taxon>Pseudomonadati</taxon>
        <taxon>Pseudomonadota</taxon>
        <taxon>Gammaproteobacteria</taxon>
        <taxon>Legionellales</taxon>
        <taxon>Legionellaceae</taxon>
        <taxon>Legionella</taxon>
    </lineage>
</organism>
<dbReference type="PANTHER" id="PTHR42756:SF1">
    <property type="entry name" value="TRANSCRIPTIONAL REPRESSOR OF EMRAB OPERON"/>
    <property type="match status" value="1"/>
</dbReference>
<dbReference type="PROSITE" id="PS50995">
    <property type="entry name" value="HTH_MARR_2"/>
    <property type="match status" value="1"/>
</dbReference>
<accession>A0A078KQD6</accession>
<dbReference type="AlphaFoldDB" id="A0A078KQD6"/>
<evidence type="ECO:0000256" key="2">
    <source>
        <dbReference type="ARBA" id="ARBA00023125"/>
    </source>
</evidence>
<dbReference type="eggNOG" id="COG1846">
    <property type="taxonomic scope" value="Bacteria"/>
</dbReference>
<evidence type="ECO:0000313" key="6">
    <source>
        <dbReference type="Proteomes" id="UP000044071"/>
    </source>
</evidence>
<dbReference type="Proteomes" id="UP000044071">
    <property type="component" value="Unassembled WGS sequence"/>
</dbReference>
<dbReference type="SUPFAM" id="SSF46785">
    <property type="entry name" value="Winged helix' DNA-binding domain"/>
    <property type="match status" value="1"/>
</dbReference>
<dbReference type="RefSeq" id="WP_052403128.1">
    <property type="nucleotide sequence ID" value="NZ_CCVW01000001.1"/>
</dbReference>
<protein>
    <submittedName>
        <fullName evidence="5">Regulator of autolytic activity</fullName>
    </submittedName>
</protein>
<evidence type="ECO:0000259" key="4">
    <source>
        <dbReference type="PROSITE" id="PS50995"/>
    </source>
</evidence>
<keyword evidence="6" id="KW-1185">Reference proteome</keyword>
<dbReference type="Pfam" id="PF01047">
    <property type="entry name" value="MarR"/>
    <property type="match status" value="1"/>
</dbReference>
<dbReference type="InterPro" id="IPR036388">
    <property type="entry name" value="WH-like_DNA-bd_sf"/>
</dbReference>
<dbReference type="OrthoDB" id="32523at2"/>
<dbReference type="PRINTS" id="PR00598">
    <property type="entry name" value="HTHMARR"/>
</dbReference>
<dbReference type="Gene3D" id="1.10.10.10">
    <property type="entry name" value="Winged helix-like DNA-binding domain superfamily/Winged helix DNA-binding domain"/>
    <property type="match status" value="1"/>
</dbReference>
<dbReference type="GO" id="GO:0003677">
    <property type="term" value="F:DNA binding"/>
    <property type="evidence" value="ECO:0007669"/>
    <property type="project" value="UniProtKB-KW"/>
</dbReference>
<gene>
    <name evidence="5" type="primary">mgrA</name>
    <name evidence="5" type="ORF">BN59_00874</name>
</gene>
<proteinExistence type="predicted"/>
<evidence type="ECO:0000256" key="3">
    <source>
        <dbReference type="ARBA" id="ARBA00023163"/>
    </source>
</evidence>
<name>A0A078KQD6_9GAMM</name>
<dbReference type="SMART" id="SM00347">
    <property type="entry name" value="HTH_MARR"/>
    <property type="match status" value="1"/>
</dbReference>
<feature type="domain" description="HTH marR-type" evidence="4">
    <location>
        <begin position="29"/>
        <end position="161"/>
    </location>
</feature>
<dbReference type="InterPro" id="IPR000835">
    <property type="entry name" value="HTH_MarR-typ"/>
</dbReference>
<dbReference type="EMBL" id="CCSB01000001">
    <property type="protein sequence ID" value="CDZ76600.1"/>
    <property type="molecule type" value="Genomic_DNA"/>
</dbReference>
<evidence type="ECO:0000256" key="1">
    <source>
        <dbReference type="ARBA" id="ARBA00023015"/>
    </source>
</evidence>
<dbReference type="InterPro" id="IPR023187">
    <property type="entry name" value="Tscrpt_reg_MarR-type_CS"/>
</dbReference>
<keyword evidence="3" id="KW-0804">Transcription</keyword>
<reference evidence="5 6" key="1">
    <citation type="submission" date="2014-06" db="EMBL/GenBank/DDBJ databases">
        <authorList>
            <person name="Urmite Genomes Urmite Genomes"/>
        </authorList>
    </citation>
    <scope>NUCLEOTIDE SEQUENCE [LARGE SCALE GENOMIC DNA]</scope>
</reference>
<keyword evidence="1" id="KW-0805">Transcription regulation</keyword>
<evidence type="ECO:0000313" key="5">
    <source>
        <dbReference type="EMBL" id="CDZ76600.1"/>
    </source>
</evidence>